<dbReference type="Proteomes" id="UP000235145">
    <property type="component" value="Unassembled WGS sequence"/>
</dbReference>
<dbReference type="AlphaFoldDB" id="A0A9R1WX70"/>
<comment type="caution">
    <text evidence="1">The sequence shown here is derived from an EMBL/GenBank/DDBJ whole genome shotgun (WGS) entry which is preliminary data.</text>
</comment>
<accession>A0A9R1WX70</accession>
<proteinExistence type="predicted"/>
<name>A0A9R1WX70_LACSA</name>
<protein>
    <submittedName>
        <fullName evidence="1">Uncharacterized protein</fullName>
    </submittedName>
</protein>
<reference evidence="1 2" key="1">
    <citation type="journal article" date="2017" name="Nat. Commun.">
        <title>Genome assembly with in vitro proximity ligation data and whole-genome triplication in lettuce.</title>
        <authorList>
            <person name="Reyes-Chin-Wo S."/>
            <person name="Wang Z."/>
            <person name="Yang X."/>
            <person name="Kozik A."/>
            <person name="Arikit S."/>
            <person name="Song C."/>
            <person name="Xia L."/>
            <person name="Froenicke L."/>
            <person name="Lavelle D.O."/>
            <person name="Truco M.J."/>
            <person name="Xia R."/>
            <person name="Zhu S."/>
            <person name="Xu C."/>
            <person name="Xu H."/>
            <person name="Xu X."/>
            <person name="Cox K."/>
            <person name="Korf I."/>
            <person name="Meyers B.C."/>
            <person name="Michelmore R.W."/>
        </authorList>
    </citation>
    <scope>NUCLEOTIDE SEQUENCE [LARGE SCALE GENOMIC DNA]</scope>
    <source>
        <strain evidence="2">cv. Salinas</strain>
        <tissue evidence="1">Seedlings</tissue>
    </source>
</reference>
<keyword evidence="2" id="KW-1185">Reference proteome</keyword>
<dbReference type="EMBL" id="NBSK02000009">
    <property type="protein sequence ID" value="KAJ0188642.1"/>
    <property type="molecule type" value="Genomic_DNA"/>
</dbReference>
<sequence length="134" mass="15413">MSTPNGDPMLCHLMMLHEVHDVAVARAGKFRFELQSRVVEYGEMKFCLISGLRLGPYVDIINTKVNTSSTLRNRLFRNVRDEDLRLKDLEVYIKWLPFSTCSDEDAGLIGRDGNTCIPSAVYELDDSQYNRNMY</sequence>
<gene>
    <name evidence="1" type="ORF">LSAT_V11C900455710</name>
</gene>
<evidence type="ECO:0000313" key="2">
    <source>
        <dbReference type="Proteomes" id="UP000235145"/>
    </source>
</evidence>
<evidence type="ECO:0000313" key="1">
    <source>
        <dbReference type="EMBL" id="KAJ0188642.1"/>
    </source>
</evidence>
<organism evidence="1 2">
    <name type="scientific">Lactuca sativa</name>
    <name type="common">Garden lettuce</name>
    <dbReference type="NCBI Taxonomy" id="4236"/>
    <lineage>
        <taxon>Eukaryota</taxon>
        <taxon>Viridiplantae</taxon>
        <taxon>Streptophyta</taxon>
        <taxon>Embryophyta</taxon>
        <taxon>Tracheophyta</taxon>
        <taxon>Spermatophyta</taxon>
        <taxon>Magnoliopsida</taxon>
        <taxon>eudicotyledons</taxon>
        <taxon>Gunneridae</taxon>
        <taxon>Pentapetalae</taxon>
        <taxon>asterids</taxon>
        <taxon>campanulids</taxon>
        <taxon>Asterales</taxon>
        <taxon>Asteraceae</taxon>
        <taxon>Cichorioideae</taxon>
        <taxon>Cichorieae</taxon>
        <taxon>Lactucinae</taxon>
        <taxon>Lactuca</taxon>
    </lineage>
</organism>